<sequence length="76" mass="7739">MGGRHGKGKGEKEQAGGRQAHGTPRNRETPVEKGRKSCPSAGGGGKYSRAEAAASGGFPEGKSRFTKGLSCSGHPD</sequence>
<gene>
    <name evidence="2" type="ordered locus">SL003B_0231</name>
</gene>
<evidence type="ECO:0000256" key="1">
    <source>
        <dbReference type="SAM" id="MobiDB-lite"/>
    </source>
</evidence>
<dbReference type="HOGENOM" id="CLU_2651336_0_0_5"/>
<proteinExistence type="predicted"/>
<evidence type="ECO:0000313" key="3">
    <source>
        <dbReference type="Proteomes" id="UP000008130"/>
    </source>
</evidence>
<keyword evidence="3" id="KW-1185">Reference proteome</keyword>
<organism evidence="2 3">
    <name type="scientific">Polymorphum gilvum (strain LMG 25793 / CGMCC 1.9160 / SL003B-26A1)</name>
    <dbReference type="NCBI Taxonomy" id="991905"/>
    <lineage>
        <taxon>Bacteria</taxon>
        <taxon>Pseudomonadati</taxon>
        <taxon>Pseudomonadota</taxon>
        <taxon>Alphaproteobacteria</taxon>
        <taxon>Rhodobacterales</taxon>
        <taxon>Paracoccaceae</taxon>
        <taxon>Polymorphum</taxon>
    </lineage>
</organism>
<name>F2J0D4_POLGS</name>
<dbReference type="Proteomes" id="UP000008130">
    <property type="component" value="Chromosome"/>
</dbReference>
<dbReference type="EMBL" id="CP002568">
    <property type="protein sequence ID" value="ADZ68669.1"/>
    <property type="molecule type" value="Genomic_DNA"/>
</dbReference>
<accession>F2J0D4</accession>
<reference evidence="2 3" key="1">
    <citation type="journal article" date="2011" name="J. Bacteriol.">
        <title>Complete genome sequence of Polymorphum gilvum SL003B-26A1T, a crude oil-degrading bacterium from oil-polluted saline soil.</title>
        <authorList>
            <person name="Li S.G."/>
            <person name="Tang Y.Q."/>
            <person name="Nie Y."/>
            <person name="Cai M."/>
            <person name="Wu X.L."/>
        </authorList>
    </citation>
    <scope>NUCLEOTIDE SEQUENCE [LARGE SCALE GENOMIC DNA]</scope>
    <source>
        <strain evidence="3">LMG 25793 / CGMCC 1.9160 / SL003B-26A1</strain>
    </source>
</reference>
<feature type="region of interest" description="Disordered" evidence="1">
    <location>
        <begin position="1"/>
        <end position="76"/>
    </location>
</feature>
<protein>
    <submittedName>
        <fullName evidence="2">Uncharacterized protein</fullName>
    </submittedName>
</protein>
<dbReference type="STRING" id="991905.SL003B_0231"/>
<evidence type="ECO:0000313" key="2">
    <source>
        <dbReference type="EMBL" id="ADZ68669.1"/>
    </source>
</evidence>
<feature type="compositionally biased region" description="Basic and acidic residues" evidence="1">
    <location>
        <begin position="25"/>
        <end position="35"/>
    </location>
</feature>
<dbReference type="KEGG" id="pgv:SL003B_0231"/>
<dbReference type="AlphaFoldDB" id="F2J0D4"/>